<feature type="transmembrane region" description="Helical" evidence="1">
    <location>
        <begin position="32"/>
        <end position="49"/>
    </location>
</feature>
<keyword evidence="1" id="KW-1133">Transmembrane helix</keyword>
<comment type="caution">
    <text evidence="2">The sequence shown here is derived from an EMBL/GenBank/DDBJ whole genome shotgun (WGS) entry which is preliminary data.</text>
</comment>
<evidence type="ECO:0000313" key="2">
    <source>
        <dbReference type="EMBL" id="KCZ73116.1"/>
    </source>
</evidence>
<reference evidence="2 3" key="1">
    <citation type="journal article" date="2013" name="Nature">
        <title>Anaerobic oxidation of methane coupled to nitrate reduction in a novel archaeal lineage.</title>
        <authorList>
            <person name="Haroon M.F."/>
            <person name="Hu S."/>
            <person name="Shi Y."/>
            <person name="Imelfort M."/>
            <person name="Keller J."/>
            <person name="Hugenholtz P."/>
            <person name="Yuan Z."/>
            <person name="Tyson G.W."/>
        </authorList>
    </citation>
    <scope>NUCLEOTIDE SEQUENCE [LARGE SCALE GENOMIC DNA]</scope>
    <source>
        <strain evidence="2 3">ANME-2d</strain>
    </source>
</reference>
<protein>
    <submittedName>
        <fullName evidence="2">Uncharacterized protein</fullName>
    </submittedName>
</protein>
<keyword evidence="1" id="KW-0472">Membrane</keyword>
<dbReference type="RefSeq" id="WP_048088301.1">
    <property type="nucleotide sequence ID" value="NZ_JMIY01000001.1"/>
</dbReference>
<dbReference type="Proteomes" id="UP000027153">
    <property type="component" value="Unassembled WGS sequence"/>
</dbReference>
<evidence type="ECO:0000256" key="1">
    <source>
        <dbReference type="SAM" id="Phobius"/>
    </source>
</evidence>
<proteinExistence type="predicted"/>
<keyword evidence="1" id="KW-0812">Transmembrane</keyword>
<organism evidence="2 3">
    <name type="scientific">Candidatus Methanoperedens nitratireducens</name>
    <dbReference type="NCBI Taxonomy" id="1392998"/>
    <lineage>
        <taxon>Archaea</taxon>
        <taxon>Methanobacteriati</taxon>
        <taxon>Methanobacteriota</taxon>
        <taxon>Stenosarchaea group</taxon>
        <taxon>Methanomicrobia</taxon>
        <taxon>Methanosarcinales</taxon>
        <taxon>ANME-2 cluster</taxon>
        <taxon>Candidatus Methanoperedentaceae</taxon>
        <taxon>Candidatus Methanoperedens</taxon>
    </lineage>
</organism>
<accession>A0A062V1Y8</accession>
<keyword evidence="3" id="KW-1185">Reference proteome</keyword>
<dbReference type="AlphaFoldDB" id="A0A062V1Y8"/>
<evidence type="ECO:0000313" key="3">
    <source>
        <dbReference type="Proteomes" id="UP000027153"/>
    </source>
</evidence>
<dbReference type="OrthoDB" id="380122at2157"/>
<feature type="transmembrane region" description="Helical" evidence="1">
    <location>
        <begin position="7"/>
        <end position="26"/>
    </location>
</feature>
<sequence length="104" mass="11752">MKMNENWIIVGIVALFLTLVVLNQLGIQVTPLAYLLYFVLLITIGVIIIDGISKFANRLVDALAKRQAISNEEINTKIELLMQRTQVIENKVDKINTILEKVSE</sequence>
<dbReference type="EMBL" id="JMIY01000001">
    <property type="protein sequence ID" value="KCZ73116.1"/>
    <property type="molecule type" value="Genomic_DNA"/>
</dbReference>
<name>A0A062V1Y8_9EURY</name>
<gene>
    <name evidence="2" type="ORF">ANME2D_00175</name>
</gene>